<dbReference type="PROSITE" id="PS50068">
    <property type="entry name" value="LDLRA_2"/>
    <property type="match status" value="1"/>
</dbReference>
<gene>
    <name evidence="26" type="ORF">AALO_G00168540</name>
</gene>
<dbReference type="GO" id="GO:0044218">
    <property type="term" value="C:other organism cell membrane"/>
    <property type="evidence" value="ECO:0007669"/>
    <property type="project" value="UniProtKB-KW"/>
</dbReference>
<evidence type="ECO:0000256" key="19">
    <source>
        <dbReference type="ARBA" id="ARBA00093281"/>
    </source>
</evidence>
<dbReference type="InterPro" id="IPR003884">
    <property type="entry name" value="FacI_MAC"/>
</dbReference>
<reference evidence="26" key="1">
    <citation type="submission" date="2020-10" db="EMBL/GenBank/DDBJ databases">
        <title>Chromosome-scale genome assembly of the Allis shad, Alosa alosa.</title>
        <authorList>
            <person name="Margot Z."/>
            <person name="Christophe K."/>
            <person name="Cabau C."/>
            <person name="Louis A."/>
            <person name="Berthelot C."/>
            <person name="Parey E."/>
            <person name="Roest Crollius H."/>
            <person name="Montfort J."/>
            <person name="Robinson-Rechavi M."/>
            <person name="Bucao C."/>
            <person name="Bouchez O."/>
            <person name="Gislard M."/>
            <person name="Lluch J."/>
            <person name="Milhes M."/>
            <person name="Lampietro C."/>
            <person name="Lopez Roques C."/>
            <person name="Donnadieu C."/>
            <person name="Braasch I."/>
            <person name="Desvignes T."/>
            <person name="Postlethwait J."/>
            <person name="Bobe J."/>
            <person name="Guiguen Y."/>
        </authorList>
    </citation>
    <scope>NUCLEOTIDE SEQUENCE</scope>
    <source>
        <strain evidence="26">M-15738</strain>
        <tissue evidence="26">Blood</tissue>
    </source>
</reference>
<feature type="signal peptide" evidence="23">
    <location>
        <begin position="1"/>
        <end position="23"/>
    </location>
</feature>
<protein>
    <recommendedName>
        <fullName evidence="18">Complement component C7</fullName>
    </recommendedName>
</protein>
<evidence type="ECO:0000256" key="22">
    <source>
        <dbReference type="PROSITE-ProRule" id="PRU00302"/>
    </source>
</evidence>
<dbReference type="Pfam" id="PF00057">
    <property type="entry name" value="Ldl_recept_a"/>
    <property type="match status" value="1"/>
</dbReference>
<dbReference type="SUPFAM" id="SSF82895">
    <property type="entry name" value="TSP-1 type 1 repeat"/>
    <property type="match status" value="2"/>
</dbReference>
<organism evidence="26 27">
    <name type="scientific">Alosa alosa</name>
    <name type="common">allis shad</name>
    <dbReference type="NCBI Taxonomy" id="278164"/>
    <lineage>
        <taxon>Eukaryota</taxon>
        <taxon>Metazoa</taxon>
        <taxon>Chordata</taxon>
        <taxon>Craniata</taxon>
        <taxon>Vertebrata</taxon>
        <taxon>Euteleostomi</taxon>
        <taxon>Actinopterygii</taxon>
        <taxon>Neopterygii</taxon>
        <taxon>Teleostei</taxon>
        <taxon>Clupei</taxon>
        <taxon>Clupeiformes</taxon>
        <taxon>Clupeoidei</taxon>
        <taxon>Clupeidae</taxon>
        <taxon>Alosa</taxon>
    </lineage>
</organism>
<proteinExistence type="inferred from homology"/>
<name>A0AAV6GCP1_9TELE</name>
<evidence type="ECO:0000256" key="13">
    <source>
        <dbReference type="ARBA" id="ARBA00023058"/>
    </source>
</evidence>
<evidence type="ECO:0000256" key="4">
    <source>
        <dbReference type="ARBA" id="ARBA00022525"/>
    </source>
</evidence>
<keyword evidence="27" id="KW-1185">Reference proteome</keyword>
<evidence type="ECO:0000259" key="24">
    <source>
        <dbReference type="PROSITE" id="PS50923"/>
    </source>
</evidence>
<dbReference type="Pfam" id="PF00090">
    <property type="entry name" value="TSP_1"/>
    <property type="match status" value="2"/>
</dbReference>
<dbReference type="CDD" id="cd00112">
    <property type="entry name" value="LDLa"/>
    <property type="match status" value="1"/>
</dbReference>
<dbReference type="InterPro" id="IPR001862">
    <property type="entry name" value="MAC_perforin"/>
</dbReference>
<keyword evidence="9" id="KW-0677">Repeat</keyword>
<keyword evidence="11" id="KW-0391">Immunity</keyword>
<keyword evidence="5" id="KW-0245">EGF-like domain</keyword>
<dbReference type="SMART" id="SM00057">
    <property type="entry name" value="FIMAC"/>
    <property type="match status" value="2"/>
</dbReference>
<evidence type="ECO:0000256" key="23">
    <source>
        <dbReference type="SAM" id="SignalP"/>
    </source>
</evidence>
<evidence type="ECO:0000313" key="27">
    <source>
        <dbReference type="Proteomes" id="UP000823561"/>
    </source>
</evidence>
<evidence type="ECO:0000256" key="10">
    <source>
        <dbReference type="ARBA" id="ARBA00022852"/>
    </source>
</evidence>
<dbReference type="SUPFAM" id="SSF57535">
    <property type="entry name" value="Complement control module/SCR domain"/>
    <property type="match status" value="2"/>
</dbReference>
<dbReference type="Pfam" id="PF01823">
    <property type="entry name" value="MACPF"/>
    <property type="match status" value="1"/>
</dbReference>
<feature type="domain" description="Sushi" evidence="24">
    <location>
        <begin position="559"/>
        <end position="618"/>
    </location>
</feature>
<keyword evidence="14" id="KW-0472">Membrane</keyword>
<evidence type="ECO:0000256" key="14">
    <source>
        <dbReference type="ARBA" id="ARBA00023136"/>
    </source>
</evidence>
<feature type="domain" description="MACPF" evidence="25">
    <location>
        <begin position="125"/>
        <end position="446"/>
    </location>
</feature>
<keyword evidence="13" id="KW-0473">Membrane attack complex</keyword>
<keyword evidence="10" id="KW-0204">Cytolysis</keyword>
<dbReference type="InterPro" id="IPR002172">
    <property type="entry name" value="LDrepeatLR_classA_rpt"/>
</dbReference>
<dbReference type="FunFam" id="2.20.100.10:FF:000001">
    <property type="entry name" value="semaphorin-5A isoform X1"/>
    <property type="match status" value="1"/>
</dbReference>
<dbReference type="SMART" id="SM00209">
    <property type="entry name" value="TSP1"/>
    <property type="match status" value="2"/>
</dbReference>
<dbReference type="InterPro" id="IPR000436">
    <property type="entry name" value="Sushi_SCR_CCP_dom"/>
</dbReference>
<keyword evidence="23" id="KW-0732">Signal</keyword>
<dbReference type="InterPro" id="IPR020864">
    <property type="entry name" value="MACPF"/>
</dbReference>
<dbReference type="PANTHER" id="PTHR45742">
    <property type="entry name" value="COMPLEMENT COMPONENT C6"/>
    <property type="match status" value="1"/>
</dbReference>
<comment type="caution">
    <text evidence="26">The sequence shown here is derived from an EMBL/GenBank/DDBJ whole genome shotgun (WGS) entry which is preliminary data.</text>
</comment>
<evidence type="ECO:0000256" key="16">
    <source>
        <dbReference type="ARBA" id="ARBA00023180"/>
    </source>
</evidence>
<dbReference type="PANTHER" id="PTHR45742:SF2">
    <property type="entry name" value="COMPLEMENT COMPONENT C7"/>
    <property type="match status" value="1"/>
</dbReference>
<dbReference type="Gene3D" id="2.10.70.10">
    <property type="entry name" value="Complement Module, domain 1"/>
    <property type="match status" value="2"/>
</dbReference>
<evidence type="ECO:0000256" key="15">
    <source>
        <dbReference type="ARBA" id="ARBA00023157"/>
    </source>
</evidence>
<dbReference type="GO" id="GO:0005576">
    <property type="term" value="C:extracellular region"/>
    <property type="evidence" value="ECO:0007669"/>
    <property type="project" value="UniProtKB-SubCell"/>
</dbReference>
<dbReference type="PRINTS" id="PR00764">
    <property type="entry name" value="COMPLEMENTC9"/>
</dbReference>
<dbReference type="GO" id="GO:0031640">
    <property type="term" value="P:killing of cells of another organism"/>
    <property type="evidence" value="ECO:0007669"/>
    <property type="project" value="UniProtKB-KW"/>
</dbReference>
<evidence type="ECO:0000256" key="9">
    <source>
        <dbReference type="ARBA" id="ARBA00022737"/>
    </source>
</evidence>
<dbReference type="Gene3D" id="3.30.60.30">
    <property type="match status" value="2"/>
</dbReference>
<dbReference type="EMBL" id="JADWDJ010000012">
    <property type="protein sequence ID" value="KAG5272715.1"/>
    <property type="molecule type" value="Genomic_DNA"/>
</dbReference>
<evidence type="ECO:0000256" key="5">
    <source>
        <dbReference type="ARBA" id="ARBA00022536"/>
    </source>
</evidence>
<dbReference type="InterPro" id="IPR036055">
    <property type="entry name" value="LDL_receptor-like_sf"/>
</dbReference>
<comment type="subcellular location">
    <subcellularLocation>
        <location evidence="2">Secreted</location>
    </subcellularLocation>
    <subcellularLocation>
        <location evidence="1">Target cell membrane</location>
    </subcellularLocation>
</comment>
<feature type="chain" id="PRO_5043820607" description="Complement component C7" evidence="23">
    <location>
        <begin position="24"/>
        <end position="829"/>
    </location>
</feature>
<comment type="subunit">
    <text evidence="20">Monomer or dimer; as a C5b-7 complex it can also form multimeric rosettes. Component of the membrane attack complex (MAC), composed of complement C5b, C6, C7, C8A, C8B, C8G and multiple copies of the pore-forming subunit C9.</text>
</comment>
<evidence type="ECO:0000256" key="12">
    <source>
        <dbReference type="ARBA" id="ARBA00022875"/>
    </source>
</evidence>
<dbReference type="Pfam" id="PF00084">
    <property type="entry name" value="Sushi"/>
    <property type="match status" value="2"/>
</dbReference>
<evidence type="ECO:0000256" key="20">
    <source>
        <dbReference type="ARBA" id="ARBA00093478"/>
    </source>
</evidence>
<evidence type="ECO:0000256" key="21">
    <source>
        <dbReference type="PROSITE-ProRule" id="PRU00124"/>
    </source>
</evidence>
<dbReference type="Pfam" id="PF21330">
    <property type="entry name" value="Kazal_C7"/>
    <property type="match status" value="1"/>
</dbReference>
<dbReference type="Gene3D" id="2.20.100.10">
    <property type="entry name" value="Thrombospondin type-1 (TSP1) repeat"/>
    <property type="match status" value="2"/>
</dbReference>
<keyword evidence="7" id="KW-0399">Innate immunity</keyword>
<evidence type="ECO:0000256" key="3">
    <source>
        <dbReference type="ARBA" id="ARBA00009214"/>
    </source>
</evidence>
<dbReference type="PROSITE" id="PS50923">
    <property type="entry name" value="SUSHI"/>
    <property type="match status" value="2"/>
</dbReference>
<dbReference type="PRINTS" id="PR01705">
    <property type="entry name" value="TSP1REPEAT"/>
</dbReference>
<evidence type="ECO:0000256" key="18">
    <source>
        <dbReference type="ARBA" id="ARBA00073222"/>
    </source>
</evidence>
<accession>A0AAV6GCP1</accession>
<dbReference type="InterPro" id="IPR048825">
    <property type="entry name" value="C7_KAZAL"/>
</dbReference>
<evidence type="ECO:0000256" key="7">
    <source>
        <dbReference type="ARBA" id="ARBA00022588"/>
    </source>
</evidence>
<dbReference type="SMART" id="SM00457">
    <property type="entry name" value="MACPF"/>
    <property type="match status" value="1"/>
</dbReference>
<dbReference type="PROSITE" id="PS50092">
    <property type="entry name" value="TSP1"/>
    <property type="match status" value="2"/>
</dbReference>
<dbReference type="Proteomes" id="UP000823561">
    <property type="component" value="Chromosome 12"/>
</dbReference>
<dbReference type="SMART" id="SM00032">
    <property type="entry name" value="CCP"/>
    <property type="match status" value="2"/>
</dbReference>
<keyword evidence="16" id="KW-0325">Glycoprotein</keyword>
<dbReference type="InterPro" id="IPR035976">
    <property type="entry name" value="Sushi/SCR/CCP_sf"/>
</dbReference>
<feature type="disulfide bond" evidence="22">
    <location>
        <begin position="589"/>
        <end position="616"/>
    </location>
</feature>
<evidence type="ECO:0000256" key="8">
    <source>
        <dbReference type="ARBA" id="ARBA00022659"/>
    </source>
</evidence>
<evidence type="ECO:0000256" key="11">
    <source>
        <dbReference type="ARBA" id="ARBA00022859"/>
    </source>
</evidence>
<dbReference type="CDD" id="cd00033">
    <property type="entry name" value="CCP"/>
    <property type="match status" value="2"/>
</dbReference>
<feature type="disulfide bond" evidence="21">
    <location>
        <begin position="92"/>
        <end position="110"/>
    </location>
</feature>
<dbReference type="AlphaFoldDB" id="A0AAV6GCP1"/>
<keyword evidence="12" id="KW-0180">Complement pathway</keyword>
<comment type="caution">
    <text evidence="22">Lacks conserved residue(s) required for the propagation of feature annotation.</text>
</comment>
<evidence type="ECO:0000259" key="25">
    <source>
        <dbReference type="PROSITE" id="PS51412"/>
    </source>
</evidence>
<dbReference type="GO" id="GO:0006958">
    <property type="term" value="P:complement activation, classical pathway"/>
    <property type="evidence" value="ECO:0007669"/>
    <property type="project" value="UniProtKB-KW"/>
</dbReference>
<evidence type="ECO:0000313" key="26">
    <source>
        <dbReference type="EMBL" id="KAG5272715.1"/>
    </source>
</evidence>
<dbReference type="PROSITE" id="PS51412">
    <property type="entry name" value="MACPF_2"/>
    <property type="match status" value="1"/>
</dbReference>
<dbReference type="InterPro" id="IPR000884">
    <property type="entry name" value="TSP1_rpt"/>
</dbReference>
<keyword evidence="15 22" id="KW-1015">Disulfide bond</keyword>
<evidence type="ECO:0000256" key="2">
    <source>
        <dbReference type="ARBA" id="ARBA00004613"/>
    </source>
</evidence>
<dbReference type="SUPFAM" id="SSF57424">
    <property type="entry name" value="LDL receptor-like module"/>
    <property type="match status" value="1"/>
</dbReference>
<evidence type="ECO:0000256" key="6">
    <source>
        <dbReference type="ARBA" id="ARBA00022537"/>
    </source>
</evidence>
<feature type="domain" description="Sushi" evidence="24">
    <location>
        <begin position="619"/>
        <end position="680"/>
    </location>
</feature>
<comment type="similarity">
    <text evidence="3">Belongs to the complement C6/C7/C8/C9 family.</text>
</comment>
<dbReference type="Pfam" id="PF18434">
    <property type="entry name" value="Kazal_3"/>
    <property type="match status" value="1"/>
</dbReference>
<dbReference type="InterPro" id="IPR040729">
    <property type="entry name" value="Kazal_3"/>
</dbReference>
<dbReference type="InterPro" id="IPR036383">
    <property type="entry name" value="TSP1_rpt_sf"/>
</dbReference>
<keyword evidence="4" id="KW-0964">Secreted</keyword>
<dbReference type="Gene3D" id="4.10.400.10">
    <property type="entry name" value="Low-density Lipoprotein Receptor"/>
    <property type="match status" value="1"/>
</dbReference>
<dbReference type="GO" id="GO:0045087">
    <property type="term" value="P:innate immune response"/>
    <property type="evidence" value="ECO:0007669"/>
    <property type="project" value="UniProtKB-KW"/>
</dbReference>
<keyword evidence="6" id="KW-1052">Target cell membrane</keyword>
<evidence type="ECO:0000256" key="1">
    <source>
        <dbReference type="ARBA" id="ARBA00004175"/>
    </source>
</evidence>
<dbReference type="InterPro" id="IPR020863">
    <property type="entry name" value="MACPF_CS"/>
</dbReference>
<evidence type="ECO:0000256" key="17">
    <source>
        <dbReference type="ARBA" id="ARBA00023298"/>
    </source>
</evidence>
<dbReference type="SMART" id="SM00192">
    <property type="entry name" value="LDLa"/>
    <property type="match status" value="1"/>
</dbReference>
<comment type="function">
    <text evidence="19">Component of the membrane attack complex (MAC), a multiprotein complex activated by the complement cascade, which inserts into a target cell membrane and forms a pore, leading to target cell membrane rupture and cell lysis. The MAC is initiated by proteolytic cleavage of C5 into complement C5b in response to the classical, alternative, lectin and GZMK complement pathways. The complement pathways consist in a cascade of proteins that leads to phagocytosis and breakdown of pathogens and signaling that strengthens the adaptive immune system. C7 serves as a membrane anchor. During MAC assembly, associates with C5b and C6 to form the C5b-7 complex, a key lipophilic precursor of the MAC complex, which associates with the outer leaflet and reduces the energy for membrane bending.</text>
</comment>
<sequence length="829" mass="92301">MEMYHSFIFLVVILVNFFSDTHCLQQVACKWGHYGDWSECDGCTKTQGRTRSVETFAQFGGAPCTGQATQTQECVPTKNCPLESGCGDRFRCSSGKCVSASLVCNGDHDCEEDSLDEQRCDEATSNNVCDEQKTPPHSEHTGLGYDTLTEERRAPVINTKSFGGQCRKVFSGDHRSFYRLPQSILRYTFQVEAENDFSEELYDSSWSYMKHFEKRHKINGGHDHFTSHYELKKDKSYQLLVIKSEVEVAQFQNNVPRYLPLSEEFWKALSSLPVSYEASAYRGLLQRFGTHYMSEGSLGGRFEFLLELESSSFSEQSKTVEDFHRCITRVKRFLFWKKKTTKCDKVFDTQITNKANNPSRFSINPNIVGGYSAYAEGLKHLNLKDPEANHDMYTKWAGSVKSFPVVIKEKLRPLYELVKEVQCAGVKKLHLKRALEEYLVEQDACHCRPCNNNGQPKITGSKCSCFCKPDTSGLACQTGSVIGEQPGVIDGGWSCWSPWTACSGGQRSRSRMCNNPSPRSGGRHCIGEAMETQPCEDPDMDYLRMMEPHCFDPSVAPVKSCKAPPALINGFVLNPKDLYAVGSKVEYSCVDGHYLRGQKTVECTDDLTWRKGQMECKKSACDAPPLQQAVTGSPFKPTYQIGDRVSLSCPAGMQRVGEPEVACSSSLMWSPPAQSVECRPVPKATIPPALRCKPWEKPGKEQCVCKAPNECEHSFPVCVSLRADKMSQVGVCKLGALQCLGRSYTLVNDSSCDWPKQDFTSCEDCRPWEKCTGQACVCREPEECPEADGLLCVALGDGSAPTTMSECEVGMLRCQSEPFTVASIGACSS</sequence>
<keyword evidence="17" id="KW-1053">Target membrane</keyword>
<dbReference type="GO" id="GO:0005579">
    <property type="term" value="C:membrane attack complex"/>
    <property type="evidence" value="ECO:0007669"/>
    <property type="project" value="UniProtKB-KW"/>
</dbReference>
<dbReference type="PROSITE" id="PS00279">
    <property type="entry name" value="MACPF_1"/>
    <property type="match status" value="1"/>
</dbReference>
<keyword evidence="8 22" id="KW-0768">Sushi</keyword>